<keyword evidence="10" id="KW-1185">Reference proteome</keyword>
<comment type="caution">
    <text evidence="9">The sequence shown here is derived from an EMBL/GenBank/DDBJ whole genome shotgun (WGS) entry which is preliminary data.</text>
</comment>
<keyword evidence="4" id="KW-0256">Endoplasmic reticulum</keyword>
<keyword evidence="3 7" id="KW-0812">Transmembrane</keyword>
<evidence type="ECO:0000313" key="10">
    <source>
        <dbReference type="Proteomes" id="UP001485043"/>
    </source>
</evidence>
<evidence type="ECO:0000256" key="3">
    <source>
        <dbReference type="ARBA" id="ARBA00022692"/>
    </source>
</evidence>
<dbReference type="GO" id="GO:0005789">
    <property type="term" value="C:endoplasmic reticulum membrane"/>
    <property type="evidence" value="ECO:0007669"/>
    <property type="project" value="UniProtKB-SubCell"/>
</dbReference>
<evidence type="ECO:0000256" key="6">
    <source>
        <dbReference type="ARBA" id="ARBA00023136"/>
    </source>
</evidence>
<feature type="transmembrane region" description="Helical" evidence="7">
    <location>
        <begin position="64"/>
        <end position="86"/>
    </location>
</feature>
<dbReference type="InterPro" id="IPR051987">
    <property type="entry name" value="Sigma-2_receptor-like"/>
</dbReference>
<dbReference type="Proteomes" id="UP001485043">
    <property type="component" value="Unassembled WGS sequence"/>
</dbReference>
<comment type="subcellular location">
    <subcellularLocation>
        <location evidence="1">Endoplasmic reticulum membrane</location>
        <topology evidence="1">Multi-pass membrane protein</topology>
    </subcellularLocation>
</comment>
<evidence type="ECO:0000256" key="7">
    <source>
        <dbReference type="PIRNR" id="PIRNR031032"/>
    </source>
</evidence>
<dbReference type="AlphaFoldDB" id="A0AAW1TE74"/>
<feature type="transmembrane region" description="Helical" evidence="7">
    <location>
        <begin position="128"/>
        <end position="146"/>
    </location>
</feature>
<reference evidence="9 10" key="1">
    <citation type="journal article" date="2024" name="Nat. Commun.">
        <title>Phylogenomics reveals the evolutionary origins of lichenization in chlorophyte algae.</title>
        <authorList>
            <person name="Puginier C."/>
            <person name="Libourel C."/>
            <person name="Otte J."/>
            <person name="Skaloud P."/>
            <person name="Haon M."/>
            <person name="Grisel S."/>
            <person name="Petersen M."/>
            <person name="Berrin J.G."/>
            <person name="Delaux P.M."/>
            <person name="Dal Grande F."/>
            <person name="Keller J."/>
        </authorList>
    </citation>
    <scope>NUCLEOTIDE SEQUENCE [LARGE SCALE GENOMIC DNA]</scope>
    <source>
        <strain evidence="9 10">SAG 2523</strain>
    </source>
</reference>
<accession>A0AAW1TE74</accession>
<feature type="transmembrane region" description="Helical" evidence="7">
    <location>
        <begin position="12"/>
        <end position="33"/>
    </location>
</feature>
<feature type="transmembrane region" description="Helical" evidence="7">
    <location>
        <begin position="98"/>
        <end position="116"/>
    </location>
</feature>
<dbReference type="InterPro" id="IPR033118">
    <property type="entry name" value="EXPERA"/>
</dbReference>
<evidence type="ECO:0000256" key="1">
    <source>
        <dbReference type="ARBA" id="ARBA00004477"/>
    </source>
</evidence>
<dbReference type="PANTHER" id="PTHR31204:SF1">
    <property type="entry name" value="SIGMA INTRACELLULAR RECEPTOR 2"/>
    <property type="match status" value="1"/>
</dbReference>
<organism evidence="9 10">
    <name type="scientific">Apatococcus fuscideae</name>
    <dbReference type="NCBI Taxonomy" id="2026836"/>
    <lineage>
        <taxon>Eukaryota</taxon>
        <taxon>Viridiplantae</taxon>
        <taxon>Chlorophyta</taxon>
        <taxon>core chlorophytes</taxon>
        <taxon>Trebouxiophyceae</taxon>
        <taxon>Chlorellales</taxon>
        <taxon>Chlorellaceae</taxon>
        <taxon>Apatococcus</taxon>
    </lineage>
</organism>
<dbReference type="EMBL" id="JALJOV010000098">
    <property type="protein sequence ID" value="KAK9867262.1"/>
    <property type="molecule type" value="Genomic_DNA"/>
</dbReference>
<dbReference type="PROSITE" id="PS51751">
    <property type="entry name" value="EXPERA"/>
    <property type="match status" value="1"/>
</dbReference>
<name>A0AAW1TE74_9CHLO</name>
<dbReference type="InterPro" id="IPR016964">
    <property type="entry name" value="Sigma2_recept"/>
</dbReference>
<protein>
    <recommendedName>
        <fullName evidence="8">EXPERA domain-containing protein</fullName>
    </recommendedName>
</protein>
<evidence type="ECO:0000259" key="8">
    <source>
        <dbReference type="PROSITE" id="PS51751"/>
    </source>
</evidence>
<evidence type="ECO:0000256" key="2">
    <source>
        <dbReference type="ARBA" id="ARBA00009096"/>
    </source>
</evidence>
<comment type="similarity">
    <text evidence="2">Belongs to the TMEM97/sigma-2 receptor family.</text>
</comment>
<feature type="domain" description="EXPERA" evidence="8">
    <location>
        <begin position="9"/>
        <end position="142"/>
    </location>
</feature>
<evidence type="ECO:0000256" key="5">
    <source>
        <dbReference type="ARBA" id="ARBA00022989"/>
    </source>
</evidence>
<proteinExistence type="inferred from homology"/>
<gene>
    <name evidence="9" type="ORF">WJX84_002349</name>
</gene>
<dbReference type="PIRSF" id="PIRSF031032">
    <property type="entry name" value="TMP_97_prd"/>
    <property type="match status" value="1"/>
</dbReference>
<keyword evidence="6 7" id="KW-0472">Membrane</keyword>
<sequence>MSSLTTRPFDLLVVVFLLSHIPITVFIDSQAVFPRHWYPEWATATLDWYVRTYEDPLMKDTPPWFLGLAVNEVFLQLPFFFVGAYAFILGKAWIRMPALIYGVSTATTLVPIFAEFLSQPGPHQKTLIVFYLPYLILPAAIAIQMARKLSRPQLEGRKNYSSLAASKADRME</sequence>
<dbReference type="Pfam" id="PF05241">
    <property type="entry name" value="EBP"/>
    <property type="match status" value="1"/>
</dbReference>
<dbReference type="PANTHER" id="PTHR31204">
    <property type="entry name" value="SIGMA INTRACELLULAR RECEPTOR 2"/>
    <property type="match status" value="1"/>
</dbReference>
<evidence type="ECO:0000313" key="9">
    <source>
        <dbReference type="EMBL" id="KAK9867262.1"/>
    </source>
</evidence>
<keyword evidence="5 7" id="KW-1133">Transmembrane helix</keyword>
<evidence type="ECO:0000256" key="4">
    <source>
        <dbReference type="ARBA" id="ARBA00022824"/>
    </source>
</evidence>